<comment type="caution">
    <text evidence="3">The sequence shown here is derived from an EMBL/GenBank/DDBJ whole genome shotgun (WGS) entry which is preliminary data.</text>
</comment>
<dbReference type="InterPro" id="IPR004706">
    <property type="entry name" value="Arsenical-R_Acr3"/>
</dbReference>
<organism evidence="3 4">
    <name type="scientific">Microcella pacifica</name>
    <dbReference type="NCBI Taxonomy" id="2591847"/>
    <lineage>
        <taxon>Bacteria</taxon>
        <taxon>Bacillati</taxon>
        <taxon>Actinomycetota</taxon>
        <taxon>Actinomycetes</taxon>
        <taxon>Micrococcales</taxon>
        <taxon>Microbacteriaceae</taxon>
        <taxon>Microcella</taxon>
    </lineage>
</organism>
<accession>A0A9E5JME9</accession>
<gene>
    <name evidence="3" type="ORF">FK219_002865</name>
</gene>
<feature type="transmembrane region" description="Helical" evidence="2">
    <location>
        <begin position="107"/>
        <end position="127"/>
    </location>
</feature>
<dbReference type="GO" id="GO:0015297">
    <property type="term" value="F:antiporter activity"/>
    <property type="evidence" value="ECO:0007669"/>
    <property type="project" value="InterPro"/>
</dbReference>
<dbReference type="PANTHER" id="PTHR43057:SF1">
    <property type="entry name" value="ARSENICAL-RESISTANCE PROTEIN 3"/>
    <property type="match status" value="1"/>
</dbReference>
<dbReference type="RefSeq" id="WP_152582194.1">
    <property type="nucleotide sequence ID" value="NZ_VIKT02000003.1"/>
</dbReference>
<feature type="transmembrane region" description="Helical" evidence="2">
    <location>
        <begin position="208"/>
        <end position="228"/>
    </location>
</feature>
<sequence>MTTARPEGVGPVLGWPGERPVPVILTGVGAGFLAGTLLPDLAETPDAVVATVVAVAIAITLLPVPLASLGRAVVGRRFLLAVIGLNIVVSPVLALILSRIVFRDPDLQLGLLLVLLAPGVGIVAIFVRRAGGAVESLLATAPLMLVIQAVSLPALMVLFTAGDGFLSLDLSRLPLAVLLGIVAPAAAVTLLQLASTRAPRLQRASRQGAALAVPATAIAAGLVVAVWLPRAAERSELLAAVAPLFGVYLILMTPVGILVGTAAGLSLSQVRALTFSGAARNGLLVLPIAMAFEEGFELMPVVVALGIGIEVVGLFVYRLLVPSVTQQSRGPLAQD</sequence>
<dbReference type="GO" id="GO:0005886">
    <property type="term" value="C:plasma membrane"/>
    <property type="evidence" value="ECO:0007669"/>
    <property type="project" value="TreeGrafter"/>
</dbReference>
<dbReference type="Gene3D" id="1.20.1530.20">
    <property type="match status" value="1"/>
</dbReference>
<evidence type="ECO:0000256" key="2">
    <source>
        <dbReference type="SAM" id="Phobius"/>
    </source>
</evidence>
<name>A0A9E5JME9_9MICO</name>
<reference evidence="3 4" key="2">
    <citation type="submission" date="2020-03" db="EMBL/GenBank/DDBJ databases">
        <title>Chryseoglobus sp. isolated from a deep-sea seamount.</title>
        <authorList>
            <person name="Zhang D.-C."/>
        </authorList>
    </citation>
    <scope>NUCLEOTIDE SEQUENCE [LARGE SCALE GENOMIC DNA]</scope>
    <source>
        <strain evidence="3 4">KN1116</strain>
    </source>
</reference>
<feature type="transmembrane region" description="Helical" evidence="2">
    <location>
        <begin position="173"/>
        <end position="196"/>
    </location>
</feature>
<dbReference type="InterPro" id="IPR038770">
    <property type="entry name" value="Na+/solute_symporter_sf"/>
</dbReference>
<protein>
    <recommendedName>
        <fullName evidence="5">Arsenite efflux pump ArsB, ACR3 family</fullName>
    </recommendedName>
</protein>
<dbReference type="Proteomes" id="UP000818266">
    <property type="component" value="Unassembled WGS sequence"/>
</dbReference>
<dbReference type="AlphaFoldDB" id="A0A9E5JME9"/>
<feature type="transmembrane region" description="Helical" evidence="2">
    <location>
        <begin position="272"/>
        <end position="292"/>
    </location>
</feature>
<dbReference type="OrthoDB" id="3254016at2"/>
<feature type="transmembrane region" description="Helical" evidence="2">
    <location>
        <begin position="78"/>
        <end position="101"/>
    </location>
</feature>
<feature type="transmembrane region" description="Helical" evidence="2">
    <location>
        <begin position="139"/>
        <end position="161"/>
    </location>
</feature>
<feature type="transmembrane region" description="Helical" evidence="2">
    <location>
        <begin position="240"/>
        <end position="265"/>
    </location>
</feature>
<evidence type="ECO:0000256" key="1">
    <source>
        <dbReference type="ARBA" id="ARBA00022448"/>
    </source>
</evidence>
<keyword evidence="2" id="KW-0812">Transmembrane</keyword>
<evidence type="ECO:0000313" key="3">
    <source>
        <dbReference type="EMBL" id="NHF62190.1"/>
    </source>
</evidence>
<dbReference type="EMBL" id="VIKT02000003">
    <property type="protein sequence ID" value="NHF62190.1"/>
    <property type="molecule type" value="Genomic_DNA"/>
</dbReference>
<proteinExistence type="predicted"/>
<reference evidence="3 4" key="1">
    <citation type="submission" date="2019-06" db="EMBL/GenBank/DDBJ databases">
        <authorList>
            <person name="De-Chao Zhang Q."/>
        </authorList>
    </citation>
    <scope>NUCLEOTIDE SEQUENCE [LARGE SCALE GENOMIC DNA]</scope>
    <source>
        <strain evidence="3 4">KN1116</strain>
    </source>
</reference>
<keyword evidence="4" id="KW-1185">Reference proteome</keyword>
<dbReference type="GO" id="GO:0015105">
    <property type="term" value="F:arsenite transmembrane transporter activity"/>
    <property type="evidence" value="ECO:0007669"/>
    <property type="project" value="TreeGrafter"/>
</dbReference>
<evidence type="ECO:0008006" key="5">
    <source>
        <dbReference type="Google" id="ProtNLM"/>
    </source>
</evidence>
<feature type="transmembrane region" description="Helical" evidence="2">
    <location>
        <begin position="298"/>
        <end position="320"/>
    </location>
</feature>
<keyword evidence="2" id="KW-0472">Membrane</keyword>
<dbReference type="PANTHER" id="PTHR43057">
    <property type="entry name" value="ARSENITE EFFLUX TRANSPORTER"/>
    <property type="match status" value="1"/>
</dbReference>
<feature type="transmembrane region" description="Helical" evidence="2">
    <location>
        <begin position="47"/>
        <end position="66"/>
    </location>
</feature>
<keyword evidence="2" id="KW-1133">Transmembrane helix</keyword>
<dbReference type="GO" id="GO:0015104">
    <property type="term" value="F:antimonite transmembrane transporter activity"/>
    <property type="evidence" value="ECO:0007669"/>
    <property type="project" value="TreeGrafter"/>
</dbReference>
<evidence type="ECO:0000313" key="4">
    <source>
        <dbReference type="Proteomes" id="UP000818266"/>
    </source>
</evidence>
<keyword evidence="1" id="KW-0813">Transport</keyword>